<feature type="transmembrane region" description="Helical" evidence="1">
    <location>
        <begin position="102"/>
        <end position="126"/>
    </location>
</feature>
<evidence type="ECO:0000259" key="2">
    <source>
        <dbReference type="Pfam" id="PF09305"/>
    </source>
</evidence>
<dbReference type="GeneTree" id="ENSGT00390000013910"/>
<evidence type="ECO:0000256" key="1">
    <source>
        <dbReference type="SAM" id="Phobius"/>
    </source>
</evidence>
<dbReference type="GO" id="GO:0002244">
    <property type="term" value="P:hematopoietic progenitor cell differentiation"/>
    <property type="evidence" value="ECO:0007669"/>
    <property type="project" value="TreeGrafter"/>
</dbReference>
<keyword evidence="1" id="KW-1133">Transmembrane helix</keyword>
<keyword evidence="1" id="KW-0472">Membrane</keyword>
<dbReference type="InterPro" id="IPR022317">
    <property type="entry name" value="TNFR_13B"/>
</dbReference>
<dbReference type="Proteomes" id="UP000694421">
    <property type="component" value="Unplaced"/>
</dbReference>
<reference evidence="3" key="1">
    <citation type="submission" date="2025-08" db="UniProtKB">
        <authorList>
            <consortium name="Ensembl"/>
        </authorList>
    </citation>
    <scope>IDENTIFICATION</scope>
</reference>
<dbReference type="Gene3D" id="4.10.1290.10">
    <property type="entry name" value="Tumor necrosis factor receptor superfamily"/>
    <property type="match status" value="2"/>
</dbReference>
<reference evidence="3" key="2">
    <citation type="submission" date="2025-09" db="UniProtKB">
        <authorList>
            <consortium name="Ensembl"/>
        </authorList>
    </citation>
    <scope>IDENTIFICATION</scope>
</reference>
<protein>
    <recommendedName>
        <fullName evidence="2">TACI cysteine-rich domain-containing protein</fullName>
    </recommendedName>
</protein>
<accession>A0A8D0E3B9</accession>
<dbReference type="PANTHER" id="PTHR15511">
    <property type="entry name" value="TUMOR NECROSIS FACTOR RECEPTOR SUPERFAMILY MEMBER 13B"/>
    <property type="match status" value="1"/>
</dbReference>
<dbReference type="PRINTS" id="PR01963">
    <property type="entry name" value="TNFACTORR13B"/>
</dbReference>
<evidence type="ECO:0000313" key="4">
    <source>
        <dbReference type="Proteomes" id="UP000694421"/>
    </source>
</evidence>
<dbReference type="PANTHER" id="PTHR15511:SF2">
    <property type="entry name" value="TUMOR NECROSIS FACTOR RECEPTOR SUPERFAMILY MEMBER 13B"/>
    <property type="match status" value="1"/>
</dbReference>
<dbReference type="InterPro" id="IPR015384">
    <property type="entry name" value="TACI_Cys-rich-dom"/>
</dbReference>
<dbReference type="GO" id="GO:0030889">
    <property type="term" value="P:negative regulation of B cell proliferation"/>
    <property type="evidence" value="ECO:0007669"/>
    <property type="project" value="TreeGrafter"/>
</dbReference>
<dbReference type="AlphaFoldDB" id="A0A8D0E3B9"/>
<sequence>MLCPKEQYWDDLLQKCMPCMVACHPLRVRTCTNICGSMDCRKHEGFYYDPLLGKCIDCKSVCGQHPRECVPFCRKDPPTPLPISSALQAVQCKLDAACDQRIIVYLVLGVCFGTLLFSLLLTWVYFRKRREEVTCNASTVTCRKGADNAKDPLMEAGSVKSGSSGRQTPEPVETCGFCFPEASPAVQETRACHRTYQLGMHEDTAIAGIARTENAGTTPTAEDGRLQIICSPSQEKMQVT</sequence>
<evidence type="ECO:0000313" key="3">
    <source>
        <dbReference type="Ensembl" id="ENSSMRP00000026045.1"/>
    </source>
</evidence>
<organism evidence="3 4">
    <name type="scientific">Salvator merianae</name>
    <name type="common">Argentine black and white tegu</name>
    <name type="synonym">Tupinambis merianae</name>
    <dbReference type="NCBI Taxonomy" id="96440"/>
    <lineage>
        <taxon>Eukaryota</taxon>
        <taxon>Metazoa</taxon>
        <taxon>Chordata</taxon>
        <taxon>Craniata</taxon>
        <taxon>Vertebrata</taxon>
        <taxon>Euteleostomi</taxon>
        <taxon>Lepidosauria</taxon>
        <taxon>Squamata</taxon>
        <taxon>Bifurcata</taxon>
        <taxon>Unidentata</taxon>
        <taxon>Episquamata</taxon>
        <taxon>Laterata</taxon>
        <taxon>Teiioidea</taxon>
        <taxon>Teiidae</taxon>
        <taxon>Salvator</taxon>
    </lineage>
</organism>
<dbReference type="Pfam" id="PF09305">
    <property type="entry name" value="TACI-CRD2"/>
    <property type="match status" value="1"/>
</dbReference>
<dbReference type="GO" id="GO:0001782">
    <property type="term" value="P:B cell homeostasis"/>
    <property type="evidence" value="ECO:0007669"/>
    <property type="project" value="TreeGrafter"/>
</dbReference>
<dbReference type="OMA" id="CESMDCN"/>
<keyword evidence="4" id="KW-1185">Reference proteome</keyword>
<keyword evidence="1" id="KW-0812">Transmembrane</keyword>
<proteinExistence type="predicted"/>
<dbReference type="GO" id="GO:0005886">
    <property type="term" value="C:plasma membrane"/>
    <property type="evidence" value="ECO:0007669"/>
    <property type="project" value="InterPro"/>
</dbReference>
<feature type="domain" description="TACI cysteine-rich" evidence="2">
    <location>
        <begin position="38"/>
        <end position="75"/>
    </location>
</feature>
<name>A0A8D0E3B9_SALMN</name>
<dbReference type="Ensembl" id="ENSSMRT00000030455.1">
    <property type="protein sequence ID" value="ENSSMRP00000026045.1"/>
    <property type="gene ID" value="ENSSMRG00000020109.1"/>
</dbReference>
<dbReference type="SUPFAM" id="SSF57586">
    <property type="entry name" value="TNF receptor-like"/>
    <property type="match status" value="2"/>
</dbReference>